<dbReference type="EMBL" id="CP039393">
    <property type="protein sequence ID" value="QCD36583.1"/>
    <property type="molecule type" value="Genomic_DNA"/>
</dbReference>
<gene>
    <name evidence="2" type="ORF">E7746_12185</name>
</gene>
<dbReference type="KEGG" id="mgod:E7746_12185"/>
<reference evidence="2 3" key="1">
    <citation type="submission" date="2019-02" db="EMBL/GenBank/DDBJ databases">
        <title>Isolation and identification of novel species under the genus Muribaculum.</title>
        <authorList>
            <person name="Miyake S."/>
            <person name="Ding Y."/>
            <person name="Low A."/>
            <person name="Soh M."/>
            <person name="Seedorf H."/>
        </authorList>
    </citation>
    <scope>NUCLEOTIDE SEQUENCE [LARGE SCALE GENOMIC DNA]</scope>
    <source>
        <strain evidence="2 3">TLL-A4</strain>
    </source>
</reference>
<evidence type="ECO:0000313" key="2">
    <source>
        <dbReference type="EMBL" id="QCD36583.1"/>
    </source>
</evidence>
<feature type="signal peptide" evidence="1">
    <location>
        <begin position="1"/>
        <end position="23"/>
    </location>
</feature>
<evidence type="ECO:0000256" key="1">
    <source>
        <dbReference type="SAM" id="SignalP"/>
    </source>
</evidence>
<dbReference type="PROSITE" id="PS51257">
    <property type="entry name" value="PROKAR_LIPOPROTEIN"/>
    <property type="match status" value="1"/>
</dbReference>
<evidence type="ECO:0008006" key="4">
    <source>
        <dbReference type="Google" id="ProtNLM"/>
    </source>
</evidence>
<organism evidence="2 3">
    <name type="scientific">Muribaculum gordoncarteri</name>
    <dbReference type="NCBI Taxonomy" id="2530390"/>
    <lineage>
        <taxon>Bacteria</taxon>
        <taxon>Pseudomonadati</taxon>
        <taxon>Bacteroidota</taxon>
        <taxon>Bacteroidia</taxon>
        <taxon>Bacteroidales</taxon>
        <taxon>Muribaculaceae</taxon>
        <taxon>Muribaculum</taxon>
    </lineage>
</organism>
<dbReference type="RefSeq" id="WP_136410983.1">
    <property type="nucleotide sequence ID" value="NZ_CP039393.1"/>
</dbReference>
<sequence>MTKTKTFLLSLVMAFLAVGLSSCDDVEYDPADAPFLGSWIQDSGATGFTFFSNGSGYYTNYYDGDVVEFTWDYDDWYLNIYFIEDEWNYQWDFTPDMELELYDTFTSQTIYFYPI</sequence>
<dbReference type="Proteomes" id="UP000297031">
    <property type="component" value="Chromosome"/>
</dbReference>
<accession>A0A4P7VQL8</accession>
<proteinExistence type="predicted"/>
<dbReference type="AlphaFoldDB" id="A0A4P7VQL8"/>
<name>A0A4P7VQL8_9BACT</name>
<feature type="chain" id="PRO_5020411890" description="DUF5640 domain-containing protein" evidence="1">
    <location>
        <begin position="24"/>
        <end position="115"/>
    </location>
</feature>
<dbReference type="OrthoDB" id="1048380at2"/>
<protein>
    <recommendedName>
        <fullName evidence="4">DUF5640 domain-containing protein</fullName>
    </recommendedName>
</protein>
<keyword evidence="3" id="KW-1185">Reference proteome</keyword>
<keyword evidence="1" id="KW-0732">Signal</keyword>
<evidence type="ECO:0000313" key="3">
    <source>
        <dbReference type="Proteomes" id="UP000297031"/>
    </source>
</evidence>